<dbReference type="Proteomes" id="UP000054843">
    <property type="component" value="Unassembled WGS sequence"/>
</dbReference>
<reference evidence="1 2" key="1">
    <citation type="submission" date="2015-01" db="EMBL/GenBank/DDBJ databases">
        <title>Evolution of Trichinella species and genotypes.</title>
        <authorList>
            <person name="Korhonen P.K."/>
            <person name="Edoardo P."/>
            <person name="Giuseppe L.R."/>
            <person name="Gasser R.B."/>
        </authorList>
    </citation>
    <scope>NUCLEOTIDE SEQUENCE [LARGE SCALE GENOMIC DNA]</scope>
    <source>
        <strain evidence="1">ISS1980</strain>
    </source>
</reference>
<dbReference type="AlphaFoldDB" id="A0A0V1MFL7"/>
<evidence type="ECO:0000313" key="1">
    <source>
        <dbReference type="EMBL" id="KRZ70429.1"/>
    </source>
</evidence>
<dbReference type="EMBL" id="JYDO01000114">
    <property type="protein sequence ID" value="KRZ70429.1"/>
    <property type="molecule type" value="Genomic_DNA"/>
</dbReference>
<keyword evidence="2" id="KW-1185">Reference proteome</keyword>
<proteinExistence type="predicted"/>
<sequence length="69" mass="8089">MLRTNNHQEDTATSGVEKCILSQILQRHWFQFTLSHDCFARYPCQGGDFSDKYMISSKFYFNSKPSMNT</sequence>
<name>A0A0V1MFL7_9BILA</name>
<evidence type="ECO:0000313" key="2">
    <source>
        <dbReference type="Proteomes" id="UP000054843"/>
    </source>
</evidence>
<gene>
    <name evidence="1" type="ORF">T10_7185</name>
</gene>
<accession>A0A0V1MFL7</accession>
<organism evidence="1 2">
    <name type="scientific">Trichinella papuae</name>
    <dbReference type="NCBI Taxonomy" id="268474"/>
    <lineage>
        <taxon>Eukaryota</taxon>
        <taxon>Metazoa</taxon>
        <taxon>Ecdysozoa</taxon>
        <taxon>Nematoda</taxon>
        <taxon>Enoplea</taxon>
        <taxon>Dorylaimia</taxon>
        <taxon>Trichinellida</taxon>
        <taxon>Trichinellidae</taxon>
        <taxon>Trichinella</taxon>
    </lineage>
</organism>
<protein>
    <submittedName>
        <fullName evidence="1">Uncharacterized protein</fullName>
    </submittedName>
</protein>
<comment type="caution">
    <text evidence="1">The sequence shown here is derived from an EMBL/GenBank/DDBJ whole genome shotgun (WGS) entry which is preliminary data.</text>
</comment>